<dbReference type="PANTHER" id="PTHR33481:SF1">
    <property type="entry name" value="ENDONUCLEASE_EXONUCLEASE_PHOSPHATASE DOMAIN-CONTAINING PROTEIN-RELATED"/>
    <property type="match status" value="1"/>
</dbReference>
<sequence length="631" mass="72993">MVHLQGTPQGCVLSPLLFSLYISNIKSYLPPQVKSVQYADDILLYCSHKKYDIGHRHMQMSIKQLEIYFKELHMEINARKSNIIIISRSKHIELNLQYFLNGHRLPIVDTMKVLGVHVDNKLTFKTHISNLVQKCSKDLNILKSLSCRTNGAHPEFILQIYKSLIRSKLDYGCFLYGHSNQLYLNKIDCIQNQALRIALGAFRSTPIVAMNAEASLMPMSLRRNLLTDRLVYKIFTQSNHPGYLSLIYLCSAFSEMQYWAKKRKPLFIHSFKCITDINPNFSSNTEHKQQWDFDEPLFMVSKENKPRISPIIADSNIKISKKLQKDIVTNQVVNEQMNITYKDHVFVYTDGSKSKNGVGAAFHIPNLNFYVKYSLNKYMSSYTAEVVAILKSIQHINNLNDNNFVICTDSQAAVTAIENSFEGLPNQQSIILSVVYELITSKKNIVVQWIPAHIGIIGNEKADKLAKEAIIDGIKYDELHIPLDDFNANQKRYYFSKCNESFKSTNKAKWYKKIVDSVPKYPWFKHVKFKRWEIINLTRMRFGHANVNSSLFNIGKYFTPMCLQCTLGHNETLEHIFVICPAYDYARKQCFNEIRKKFGTNNQNFIKILESNDIKIFKELNSFLGAIKKFI</sequence>
<evidence type="ECO:0008006" key="4">
    <source>
        <dbReference type="Google" id="ProtNLM"/>
    </source>
</evidence>
<evidence type="ECO:0000259" key="2">
    <source>
        <dbReference type="PROSITE" id="PS50879"/>
    </source>
</evidence>
<feature type="domain" description="Reverse transcriptase" evidence="1">
    <location>
        <begin position="1"/>
        <end position="118"/>
    </location>
</feature>
<dbReference type="PROSITE" id="PS50878">
    <property type="entry name" value="RT_POL"/>
    <property type="match status" value="1"/>
</dbReference>
<dbReference type="GO" id="GO:0004523">
    <property type="term" value="F:RNA-DNA hybrid ribonuclease activity"/>
    <property type="evidence" value="ECO:0007669"/>
    <property type="project" value="InterPro"/>
</dbReference>
<evidence type="ECO:0000313" key="3">
    <source>
        <dbReference type="EMBL" id="JAT25293.1"/>
    </source>
</evidence>
<dbReference type="InterPro" id="IPR036397">
    <property type="entry name" value="RNaseH_sf"/>
</dbReference>
<accession>A0A1B6LNL6</accession>
<dbReference type="InterPro" id="IPR000477">
    <property type="entry name" value="RT_dom"/>
</dbReference>
<gene>
    <name evidence="3" type="ORF">g.43752</name>
</gene>
<dbReference type="Gene3D" id="3.30.420.10">
    <property type="entry name" value="Ribonuclease H-like superfamily/Ribonuclease H"/>
    <property type="match status" value="1"/>
</dbReference>
<protein>
    <recommendedName>
        <fullName evidence="4">Reverse transcriptase domain-containing protein</fullName>
    </recommendedName>
</protein>
<dbReference type="InterPro" id="IPR043502">
    <property type="entry name" value="DNA/RNA_pol_sf"/>
</dbReference>
<feature type="domain" description="RNase H type-1" evidence="2">
    <location>
        <begin position="341"/>
        <end position="471"/>
    </location>
</feature>
<dbReference type="PROSITE" id="PS50879">
    <property type="entry name" value="RNASE_H_1"/>
    <property type="match status" value="1"/>
</dbReference>
<evidence type="ECO:0000259" key="1">
    <source>
        <dbReference type="PROSITE" id="PS50878"/>
    </source>
</evidence>
<dbReference type="CDD" id="cd09276">
    <property type="entry name" value="Rnase_HI_RT_non_LTR"/>
    <property type="match status" value="1"/>
</dbReference>
<dbReference type="SUPFAM" id="SSF53098">
    <property type="entry name" value="Ribonuclease H-like"/>
    <property type="match status" value="1"/>
</dbReference>
<proteinExistence type="predicted"/>
<dbReference type="GO" id="GO:0071897">
    <property type="term" value="P:DNA biosynthetic process"/>
    <property type="evidence" value="ECO:0007669"/>
    <property type="project" value="UniProtKB-ARBA"/>
</dbReference>
<dbReference type="PANTHER" id="PTHR33481">
    <property type="entry name" value="REVERSE TRANSCRIPTASE"/>
    <property type="match status" value="1"/>
</dbReference>
<dbReference type="SUPFAM" id="SSF56672">
    <property type="entry name" value="DNA/RNA polymerases"/>
    <property type="match status" value="1"/>
</dbReference>
<dbReference type="GO" id="GO:0042575">
    <property type="term" value="C:DNA polymerase complex"/>
    <property type="evidence" value="ECO:0007669"/>
    <property type="project" value="UniProtKB-ARBA"/>
</dbReference>
<dbReference type="EMBL" id="GEBQ01014684">
    <property type="protein sequence ID" value="JAT25293.1"/>
    <property type="molecule type" value="Transcribed_RNA"/>
</dbReference>
<dbReference type="Pfam" id="PF00075">
    <property type="entry name" value="RNase_H"/>
    <property type="match status" value="1"/>
</dbReference>
<dbReference type="AlphaFoldDB" id="A0A1B6LNL6"/>
<dbReference type="Pfam" id="PF00078">
    <property type="entry name" value="RVT_1"/>
    <property type="match status" value="1"/>
</dbReference>
<reference evidence="3" key="1">
    <citation type="submission" date="2015-11" db="EMBL/GenBank/DDBJ databases">
        <title>De novo transcriptome assembly of four potential Pierce s Disease insect vectors from Arizona vineyards.</title>
        <authorList>
            <person name="Tassone E.E."/>
        </authorList>
    </citation>
    <scope>NUCLEOTIDE SEQUENCE</scope>
</reference>
<dbReference type="InterPro" id="IPR002156">
    <property type="entry name" value="RNaseH_domain"/>
</dbReference>
<dbReference type="GO" id="GO:0003676">
    <property type="term" value="F:nucleic acid binding"/>
    <property type="evidence" value="ECO:0007669"/>
    <property type="project" value="InterPro"/>
</dbReference>
<dbReference type="InterPro" id="IPR012337">
    <property type="entry name" value="RNaseH-like_sf"/>
</dbReference>
<name>A0A1B6LNL6_9HEMI</name>
<organism evidence="3">
    <name type="scientific">Graphocephala atropunctata</name>
    <dbReference type="NCBI Taxonomy" id="36148"/>
    <lineage>
        <taxon>Eukaryota</taxon>
        <taxon>Metazoa</taxon>
        <taxon>Ecdysozoa</taxon>
        <taxon>Arthropoda</taxon>
        <taxon>Hexapoda</taxon>
        <taxon>Insecta</taxon>
        <taxon>Pterygota</taxon>
        <taxon>Neoptera</taxon>
        <taxon>Paraneoptera</taxon>
        <taxon>Hemiptera</taxon>
        <taxon>Auchenorrhyncha</taxon>
        <taxon>Membracoidea</taxon>
        <taxon>Cicadellidae</taxon>
        <taxon>Cicadellinae</taxon>
        <taxon>Cicadellini</taxon>
        <taxon>Graphocephala</taxon>
    </lineage>
</organism>